<gene>
    <name evidence="1" type="ORF">SCF082_LOCUS14741</name>
</gene>
<organism evidence="1 2">
    <name type="scientific">Durusdinium trenchii</name>
    <dbReference type="NCBI Taxonomy" id="1381693"/>
    <lineage>
        <taxon>Eukaryota</taxon>
        <taxon>Sar</taxon>
        <taxon>Alveolata</taxon>
        <taxon>Dinophyceae</taxon>
        <taxon>Suessiales</taxon>
        <taxon>Symbiodiniaceae</taxon>
        <taxon>Durusdinium</taxon>
    </lineage>
</organism>
<sequence length="95" mass="10913">KQTTGQWNHAGDNVTFMNDDKDFNVDYVETYDLPPNFCQRRILPDQLKDDSAEPWEGQRSYLQVAQWRGERVAVAEFALGLKMAVVLELHLASTI</sequence>
<evidence type="ECO:0000313" key="2">
    <source>
        <dbReference type="Proteomes" id="UP001642464"/>
    </source>
</evidence>
<keyword evidence="2" id="KW-1185">Reference proteome</keyword>
<dbReference type="EMBL" id="CAXAMM010009313">
    <property type="protein sequence ID" value="CAK9020001.1"/>
    <property type="molecule type" value="Genomic_DNA"/>
</dbReference>
<dbReference type="Proteomes" id="UP001642464">
    <property type="component" value="Unassembled WGS sequence"/>
</dbReference>
<accession>A0ABP0K0C9</accession>
<comment type="caution">
    <text evidence="1">The sequence shown here is derived from an EMBL/GenBank/DDBJ whole genome shotgun (WGS) entry which is preliminary data.</text>
</comment>
<evidence type="ECO:0000313" key="1">
    <source>
        <dbReference type="EMBL" id="CAK9020001.1"/>
    </source>
</evidence>
<reference evidence="1 2" key="1">
    <citation type="submission" date="2024-02" db="EMBL/GenBank/DDBJ databases">
        <authorList>
            <person name="Chen Y."/>
            <person name="Shah S."/>
            <person name="Dougan E. K."/>
            <person name="Thang M."/>
            <person name="Chan C."/>
        </authorList>
    </citation>
    <scope>NUCLEOTIDE SEQUENCE [LARGE SCALE GENOMIC DNA]</scope>
</reference>
<feature type="non-terminal residue" evidence="1">
    <location>
        <position position="1"/>
    </location>
</feature>
<name>A0ABP0K0C9_9DINO</name>
<proteinExistence type="predicted"/>
<protein>
    <submittedName>
        <fullName evidence="1">Uncharacterized protein</fullName>
    </submittedName>
</protein>